<sequence>MGGSLGNIPRGFRSYNLRAYFSHLVEKEAFVCFHFRHRPEFLNNSGGPATPSGNEKTTPTASKHKDVNTEQKTMSRTENETVDDTSFIDYTKTTTRSSETAQNFNADAAVQANTHCCPLSVKSEHVKELLSYNGKHWTDGNDDIMRERVRIQALKLRSEESTSEGSHKQNNSLSSDQILSLVEFSPPSSMPQGNIGTSLKVFQNLIRTCRLPPSVIKKLRLVFPSHSKRYGAVPLDYGIAKKGKSLSDFRKDELKQPAGRKKRKLEEEEDRVELEEEDEEIEQENENDDFGAEDWERYEALHDDVDKQDRTSERLFEDEMEVTWDKGSSGLVFYTDASYWHQQEGDFDEQCSQEDDWDVDMSLYYGYESADKPARDMRDMEIEKRLRAGEDLQDIVKKKPTEV</sequence>
<feature type="compositionally biased region" description="Polar residues" evidence="1">
    <location>
        <begin position="42"/>
        <end position="61"/>
    </location>
</feature>
<proteinExistence type="predicted"/>
<feature type="compositionally biased region" description="Basic and acidic residues" evidence="1">
    <location>
        <begin position="63"/>
        <end position="79"/>
    </location>
</feature>
<feature type="region of interest" description="Disordered" evidence="1">
    <location>
        <begin position="250"/>
        <end position="287"/>
    </location>
</feature>
<dbReference type="AlphaFoldDB" id="A0A1X7UE16"/>
<dbReference type="GO" id="GO:0032480">
    <property type="term" value="P:negative regulation of type I interferon production"/>
    <property type="evidence" value="ECO:0007669"/>
    <property type="project" value="InterPro"/>
</dbReference>
<dbReference type="FunCoup" id="A0A1X7UE16">
    <property type="interactions" value="313"/>
</dbReference>
<dbReference type="GO" id="GO:0045893">
    <property type="term" value="P:positive regulation of DNA-templated transcription"/>
    <property type="evidence" value="ECO:0007669"/>
    <property type="project" value="TreeGrafter"/>
</dbReference>
<feature type="region of interest" description="Disordered" evidence="1">
    <location>
        <begin position="42"/>
        <end position="79"/>
    </location>
</feature>
<name>A0A1X7UE16_AMPQE</name>
<reference evidence="2" key="1">
    <citation type="submission" date="2017-05" db="UniProtKB">
        <authorList>
            <consortium name="EnsemblMetazoa"/>
        </authorList>
    </citation>
    <scope>IDENTIFICATION</scope>
</reference>
<dbReference type="PANTHER" id="PTHR14390:SF2">
    <property type="entry name" value="G PATCH DOMAIN-CONTAINING PROTEIN 3"/>
    <property type="match status" value="1"/>
</dbReference>
<evidence type="ECO:0000313" key="2">
    <source>
        <dbReference type="EnsemblMetazoa" id="Aqu2.1.26007_001"/>
    </source>
</evidence>
<protein>
    <submittedName>
        <fullName evidence="2">Uncharacterized protein</fullName>
    </submittedName>
</protein>
<dbReference type="OrthoDB" id="5842926at2759"/>
<dbReference type="InParanoid" id="A0A1X7UE16"/>
<dbReference type="EnsemblMetazoa" id="Aqu2.1.26007_001">
    <property type="protein sequence ID" value="Aqu2.1.26007_001"/>
    <property type="gene ID" value="Aqu2.1.26007"/>
</dbReference>
<feature type="compositionally biased region" description="Acidic residues" evidence="1">
    <location>
        <begin position="267"/>
        <end position="287"/>
    </location>
</feature>
<evidence type="ECO:0000256" key="1">
    <source>
        <dbReference type="SAM" id="MobiDB-lite"/>
    </source>
</evidence>
<organism evidence="2">
    <name type="scientific">Amphimedon queenslandica</name>
    <name type="common">Sponge</name>
    <dbReference type="NCBI Taxonomy" id="400682"/>
    <lineage>
        <taxon>Eukaryota</taxon>
        <taxon>Metazoa</taxon>
        <taxon>Porifera</taxon>
        <taxon>Demospongiae</taxon>
        <taxon>Heteroscleromorpha</taxon>
        <taxon>Haplosclerida</taxon>
        <taxon>Niphatidae</taxon>
        <taxon>Amphimedon</taxon>
    </lineage>
</organism>
<dbReference type="PANTHER" id="PTHR14390">
    <property type="entry name" value="G PATCH DOMAIN CONTAINING PROTEIN 3"/>
    <property type="match status" value="1"/>
</dbReference>
<dbReference type="eggNOG" id="ENOG502QQ66">
    <property type="taxonomic scope" value="Eukaryota"/>
</dbReference>
<dbReference type="GO" id="GO:0039536">
    <property type="term" value="P:negative regulation of RIG-I signaling pathway"/>
    <property type="evidence" value="ECO:0007669"/>
    <property type="project" value="InterPro"/>
</dbReference>
<accession>A0A1X7UE16</accession>
<dbReference type="InterPro" id="IPR040341">
    <property type="entry name" value="GPATCH3"/>
</dbReference>